<evidence type="ECO:0000313" key="4">
    <source>
        <dbReference type="Proteomes" id="UP001610432"/>
    </source>
</evidence>
<comment type="caution">
    <text evidence="3">The sequence shown here is derived from an EMBL/GenBank/DDBJ whole genome shotgun (WGS) entry which is preliminary data.</text>
</comment>
<dbReference type="SUPFAM" id="SSF81383">
    <property type="entry name" value="F-box domain"/>
    <property type="match status" value="1"/>
</dbReference>
<reference evidence="3 4" key="1">
    <citation type="submission" date="2024-07" db="EMBL/GenBank/DDBJ databases">
        <title>Section-level genome sequencing and comparative genomics of Aspergillus sections Usti and Cavernicolus.</title>
        <authorList>
            <consortium name="Lawrence Berkeley National Laboratory"/>
            <person name="Nybo J.L."/>
            <person name="Vesth T.C."/>
            <person name="Theobald S."/>
            <person name="Frisvad J.C."/>
            <person name="Larsen T.O."/>
            <person name="Kjaerboelling I."/>
            <person name="Rothschild-Mancinelli K."/>
            <person name="Lyhne E.K."/>
            <person name="Kogle M.E."/>
            <person name="Barry K."/>
            <person name="Clum A."/>
            <person name="Na H."/>
            <person name="Ledsgaard L."/>
            <person name="Lin J."/>
            <person name="Lipzen A."/>
            <person name="Kuo A."/>
            <person name="Riley R."/>
            <person name="Mondo S."/>
            <person name="Labutti K."/>
            <person name="Haridas S."/>
            <person name="Pangalinan J."/>
            <person name="Salamov A.A."/>
            <person name="Simmons B.A."/>
            <person name="Magnuson J.K."/>
            <person name="Chen J."/>
            <person name="Drula E."/>
            <person name="Henrissat B."/>
            <person name="Wiebenga A."/>
            <person name="Lubbers R.J."/>
            <person name="Gomes A.C."/>
            <person name="Macurrencykelacurrency M.R."/>
            <person name="Stajich J."/>
            <person name="Grigoriev I.V."/>
            <person name="Mortensen U.H."/>
            <person name="De Vries R.P."/>
            <person name="Baker S.E."/>
            <person name="Andersen M.R."/>
        </authorList>
    </citation>
    <scope>NUCLEOTIDE SEQUENCE [LARGE SCALE GENOMIC DNA]</scope>
    <source>
        <strain evidence="3 4">CBS 449.75</strain>
    </source>
</reference>
<feature type="domain" description="F-box" evidence="2">
    <location>
        <begin position="81"/>
        <end position="124"/>
    </location>
</feature>
<name>A0ABR4M544_9EURO</name>
<dbReference type="Proteomes" id="UP001610432">
    <property type="component" value="Unassembled WGS sequence"/>
</dbReference>
<evidence type="ECO:0000313" key="3">
    <source>
        <dbReference type="EMBL" id="KAL2871720.1"/>
    </source>
</evidence>
<dbReference type="InterPro" id="IPR001810">
    <property type="entry name" value="F-box_dom"/>
</dbReference>
<evidence type="ECO:0000256" key="1">
    <source>
        <dbReference type="SAM" id="MobiDB-lite"/>
    </source>
</evidence>
<feature type="region of interest" description="Disordered" evidence="1">
    <location>
        <begin position="53"/>
        <end position="81"/>
    </location>
</feature>
<dbReference type="RefSeq" id="XP_070890699.1">
    <property type="nucleotide sequence ID" value="XM_071028088.1"/>
</dbReference>
<dbReference type="EMBL" id="JBFXLQ010000003">
    <property type="protein sequence ID" value="KAL2871720.1"/>
    <property type="molecule type" value="Genomic_DNA"/>
</dbReference>
<keyword evidence="4" id="KW-1185">Reference proteome</keyword>
<sequence length="539" mass="61136">MPKGSQEYSSIACCSEFNTFIPSDSETPPIAIETEQTNCHHLSMETIRRFIKKSTKKRGLEKKGSDPKNTSPRPSRNPTPALPPEIWCQILSNLSGRKDLLAALHVNRLFQGFSEPLLYRQVSFSWSRHERPIHLLRTLATRPELGEYVQVVRLYTPPHDPYSRWLSLKPLNSFEWSDVDRYLDAAWPKSGPLSDPLWLNRLRTTETHIWGGLLLAWTPNVEHLQIGPEGLDPILATISRSVDSSTLPLPIPSFRRLQKLSIDRPGPESRLEPENVFAVRTSQATSTMRNISQILSTTPTLRKYKGPAPIGLLSCLVSMQKSMDSLPFTKLTLYLHHSDHVLEEFLSLTPSLTDFAYIHMWLPEPTTFECSSLFAAVYRIRESVEWLKLTERRNESALSKAVIDSRSTWLAASTEIHGDFGSLREFLRLKTLIIPWVLLTERNTHALNANGLGDILPPNLETLVIDDFLADCVVHPSNWGALASRRESQFERFLVESRASSTPCLRKITIKGGYEFWDGGHTARMTEMCEAAGIRVKFI</sequence>
<organism evidence="3 4">
    <name type="scientific">Aspergillus lucknowensis</name>
    <dbReference type="NCBI Taxonomy" id="176173"/>
    <lineage>
        <taxon>Eukaryota</taxon>
        <taxon>Fungi</taxon>
        <taxon>Dikarya</taxon>
        <taxon>Ascomycota</taxon>
        <taxon>Pezizomycotina</taxon>
        <taxon>Eurotiomycetes</taxon>
        <taxon>Eurotiomycetidae</taxon>
        <taxon>Eurotiales</taxon>
        <taxon>Aspergillaceae</taxon>
        <taxon>Aspergillus</taxon>
        <taxon>Aspergillus subgen. Nidulantes</taxon>
    </lineage>
</organism>
<dbReference type="Pfam" id="PF12937">
    <property type="entry name" value="F-box-like"/>
    <property type="match status" value="1"/>
</dbReference>
<dbReference type="InterPro" id="IPR036047">
    <property type="entry name" value="F-box-like_dom_sf"/>
</dbReference>
<protein>
    <recommendedName>
        <fullName evidence="2">F-box domain-containing protein</fullName>
    </recommendedName>
</protein>
<gene>
    <name evidence="3" type="ORF">BJX67DRAFT_342902</name>
</gene>
<proteinExistence type="predicted"/>
<evidence type="ECO:0000259" key="2">
    <source>
        <dbReference type="Pfam" id="PF12937"/>
    </source>
</evidence>
<dbReference type="GeneID" id="98143160"/>
<accession>A0ABR4M544</accession>